<dbReference type="GO" id="GO:0006313">
    <property type="term" value="P:DNA transposition"/>
    <property type="evidence" value="ECO:0007669"/>
    <property type="project" value="InterPro"/>
</dbReference>
<dbReference type="AlphaFoldDB" id="A0A4Y6Q2V2"/>
<dbReference type="OrthoDB" id="5524851at2"/>
<feature type="domain" description="Transposase IS4-like" evidence="2">
    <location>
        <begin position="76"/>
        <end position="149"/>
    </location>
</feature>
<dbReference type="Proteomes" id="UP000315995">
    <property type="component" value="Chromosome"/>
</dbReference>
<feature type="region of interest" description="Disordered" evidence="1">
    <location>
        <begin position="56"/>
        <end position="84"/>
    </location>
</feature>
<dbReference type="InterPro" id="IPR002559">
    <property type="entry name" value="Transposase_11"/>
</dbReference>
<dbReference type="GO" id="GO:0003677">
    <property type="term" value="F:DNA binding"/>
    <property type="evidence" value="ECO:0007669"/>
    <property type="project" value="InterPro"/>
</dbReference>
<protein>
    <submittedName>
        <fullName evidence="3">Transposase</fullName>
    </submittedName>
</protein>
<proteinExistence type="predicted"/>
<evidence type="ECO:0000259" key="2">
    <source>
        <dbReference type="Pfam" id="PF01609"/>
    </source>
</evidence>
<gene>
    <name evidence="3" type="ORF">FIV42_15915</name>
</gene>
<accession>A0A4Y6Q2V2</accession>
<dbReference type="GO" id="GO:0004803">
    <property type="term" value="F:transposase activity"/>
    <property type="evidence" value="ECO:0007669"/>
    <property type="project" value="InterPro"/>
</dbReference>
<accession>A0A5B8YE15</accession>
<organism evidence="3 4">
    <name type="scientific">Persicimonas caeni</name>
    <dbReference type="NCBI Taxonomy" id="2292766"/>
    <lineage>
        <taxon>Bacteria</taxon>
        <taxon>Deltaproteobacteria</taxon>
        <taxon>Bradymonadales</taxon>
        <taxon>Bradymonadaceae</taxon>
        <taxon>Persicimonas</taxon>
    </lineage>
</organism>
<evidence type="ECO:0000313" key="4">
    <source>
        <dbReference type="Proteomes" id="UP000315995"/>
    </source>
</evidence>
<dbReference type="EMBL" id="CP041186">
    <property type="protein sequence ID" value="QDG54904.1"/>
    <property type="molecule type" value="Genomic_DNA"/>
</dbReference>
<dbReference type="Pfam" id="PF01609">
    <property type="entry name" value="DDE_Tnp_1"/>
    <property type="match status" value="1"/>
</dbReference>
<evidence type="ECO:0000256" key="1">
    <source>
        <dbReference type="SAM" id="MobiDB-lite"/>
    </source>
</evidence>
<reference evidence="3 4" key="1">
    <citation type="submission" date="2019-06" db="EMBL/GenBank/DDBJ databases">
        <title>Persicimonas caeni gen. nov., sp. nov., a predatory bacterium isolated from solar saltern.</title>
        <authorList>
            <person name="Wang S."/>
        </authorList>
    </citation>
    <scope>NUCLEOTIDE SEQUENCE [LARGE SCALE GENOMIC DNA]</scope>
    <source>
        <strain evidence="3 4">YN101</strain>
    </source>
</reference>
<evidence type="ECO:0000313" key="3">
    <source>
        <dbReference type="EMBL" id="QDG54904.1"/>
    </source>
</evidence>
<name>A0A4Y6Q2V2_PERCE</name>
<sequence>MGHPVADAANGGLWRQRVDLLAAVARVARSRSLGPGAGLVAPQSRLCGRHRLGAGADRLGQHSRQKRGPDTGPNPVDRGKPGTKRHVLTDATGIVLVVLLSAANVHDSLMLGPVLDAWQGVQHGDDEPTKGFEKLHADKAYDTRNVTDRQTSFLST</sequence>
<keyword evidence="4" id="KW-1185">Reference proteome</keyword>